<dbReference type="RefSeq" id="WP_315603787.1">
    <property type="nucleotide sequence ID" value="NZ_CP130318.1"/>
</dbReference>
<dbReference type="GO" id="GO:0017057">
    <property type="term" value="F:6-phosphogluconolactonase activity"/>
    <property type="evidence" value="ECO:0007669"/>
    <property type="project" value="TreeGrafter"/>
</dbReference>
<evidence type="ECO:0000256" key="1">
    <source>
        <dbReference type="ARBA" id="ARBA00005564"/>
    </source>
</evidence>
<sequence length="359" mass="38120">MKTNPNKESLLFVGTYAQKESEGIYVCTLDGDSGEIRTKGSVSGIENPSFLTVDSEKAVLYAVSEASFFGEIPGGSVSSYSFSPDDGGLIGLQSVPAHGEATCYVSLDPPRRWLLVSNYSGGSVSVHPLDENGAAGESADLVRHEGSSVNKDRQGEPHPHSILTSPSGEYAFVPDLGTDKVEIYKLDGSSGKLTPHGSAALAPGAGPRHMAFHPTGRWAYVINELDSTITAFRYDAGEGRLEEVGTVSTLPDGFRGTSYAADLHVHPSGRFLYGSNRGHDSIAVFRIDGETGRPEPLGHTPTGGKTPRNFALSPEGHLLLAANQDSDTVVSFHLDGETGLLKETGYTVRIPKPVCLVFQ</sequence>
<dbReference type="PANTHER" id="PTHR30344:SF1">
    <property type="entry name" value="6-PHOSPHOGLUCONOLACTONASE"/>
    <property type="match status" value="1"/>
</dbReference>
<dbReference type="Proteomes" id="UP001305702">
    <property type="component" value="Chromosome"/>
</dbReference>
<dbReference type="InterPro" id="IPR015943">
    <property type="entry name" value="WD40/YVTN_repeat-like_dom_sf"/>
</dbReference>
<proteinExistence type="inferred from homology"/>
<keyword evidence="3" id="KW-0378">Hydrolase</keyword>
<dbReference type="KEGG" id="paun:MJA45_20655"/>
<dbReference type="FunFam" id="2.130.10.10:FF:000306">
    <property type="entry name" value="3-carboxymuconate cyclase"/>
    <property type="match status" value="1"/>
</dbReference>
<reference evidence="3 4" key="1">
    <citation type="submission" date="2022-02" db="EMBL/GenBank/DDBJ databases">
        <title>Paenibacillus sp. MBLB1776 Whole Genome Shotgun Sequencing.</title>
        <authorList>
            <person name="Hwang C.Y."/>
            <person name="Cho E.-S."/>
            <person name="Seo M.-J."/>
        </authorList>
    </citation>
    <scope>NUCLEOTIDE SEQUENCE [LARGE SCALE GENOMIC DNA]</scope>
    <source>
        <strain evidence="3 4">MBLB1776</strain>
    </source>
</reference>
<keyword evidence="4" id="KW-1185">Reference proteome</keyword>
<protein>
    <submittedName>
        <fullName evidence="3">Lactonase family protein</fullName>
        <ecNumber evidence="3">3.1.1.-</ecNumber>
    </submittedName>
</protein>
<evidence type="ECO:0000256" key="2">
    <source>
        <dbReference type="SAM" id="MobiDB-lite"/>
    </source>
</evidence>
<dbReference type="EMBL" id="CP130318">
    <property type="protein sequence ID" value="WNQ10013.1"/>
    <property type="molecule type" value="Genomic_DNA"/>
</dbReference>
<dbReference type="PANTHER" id="PTHR30344">
    <property type="entry name" value="6-PHOSPHOGLUCONOLACTONASE-RELATED"/>
    <property type="match status" value="1"/>
</dbReference>
<dbReference type="InterPro" id="IPR011048">
    <property type="entry name" value="Haem_d1_sf"/>
</dbReference>
<dbReference type="SUPFAM" id="SSF51004">
    <property type="entry name" value="C-terminal (heme d1) domain of cytochrome cd1-nitrite reductase"/>
    <property type="match status" value="1"/>
</dbReference>
<dbReference type="EC" id="3.1.1.-" evidence="3"/>
<feature type="region of interest" description="Disordered" evidence="2">
    <location>
        <begin position="144"/>
        <end position="163"/>
    </location>
</feature>
<accession>A0AA96LB98</accession>
<dbReference type="GO" id="GO:0005829">
    <property type="term" value="C:cytosol"/>
    <property type="evidence" value="ECO:0007669"/>
    <property type="project" value="TreeGrafter"/>
</dbReference>
<gene>
    <name evidence="3" type="ORF">MJA45_20655</name>
</gene>
<organism evidence="3 4">
    <name type="scientific">Paenibacillus aurantius</name>
    <dbReference type="NCBI Taxonomy" id="2918900"/>
    <lineage>
        <taxon>Bacteria</taxon>
        <taxon>Bacillati</taxon>
        <taxon>Bacillota</taxon>
        <taxon>Bacilli</taxon>
        <taxon>Bacillales</taxon>
        <taxon>Paenibacillaceae</taxon>
        <taxon>Paenibacillus</taxon>
    </lineage>
</organism>
<dbReference type="Pfam" id="PF10282">
    <property type="entry name" value="Lactonase"/>
    <property type="match status" value="1"/>
</dbReference>
<dbReference type="InterPro" id="IPR019405">
    <property type="entry name" value="Lactonase_7-beta_prop"/>
</dbReference>
<evidence type="ECO:0000313" key="4">
    <source>
        <dbReference type="Proteomes" id="UP001305702"/>
    </source>
</evidence>
<comment type="similarity">
    <text evidence="1">Belongs to the cycloisomerase 2 family.</text>
</comment>
<evidence type="ECO:0000313" key="3">
    <source>
        <dbReference type="EMBL" id="WNQ10013.1"/>
    </source>
</evidence>
<name>A0AA96LB98_9BACL</name>
<dbReference type="InterPro" id="IPR050282">
    <property type="entry name" value="Cycloisomerase_2"/>
</dbReference>
<feature type="compositionally biased region" description="Basic and acidic residues" evidence="2">
    <location>
        <begin position="144"/>
        <end position="159"/>
    </location>
</feature>
<dbReference type="AlphaFoldDB" id="A0AA96LB98"/>
<dbReference type="Gene3D" id="2.130.10.10">
    <property type="entry name" value="YVTN repeat-like/Quinoprotein amine dehydrogenase"/>
    <property type="match status" value="1"/>
</dbReference>